<proteinExistence type="predicted"/>
<reference evidence="8" key="1">
    <citation type="submission" date="2018-06" db="EMBL/GenBank/DDBJ databases">
        <authorList>
            <person name="Zhirakovskaya E."/>
        </authorList>
    </citation>
    <scope>NUCLEOTIDE SEQUENCE</scope>
</reference>
<dbReference type="InterPro" id="IPR000731">
    <property type="entry name" value="SSD"/>
</dbReference>
<evidence type="ECO:0000313" key="8">
    <source>
        <dbReference type="EMBL" id="VAW00021.1"/>
    </source>
</evidence>
<dbReference type="PANTHER" id="PTHR33406">
    <property type="entry name" value="MEMBRANE PROTEIN MJ1562-RELATED"/>
    <property type="match status" value="1"/>
</dbReference>
<feature type="domain" description="SSD" evidence="7">
    <location>
        <begin position="254"/>
        <end position="372"/>
    </location>
</feature>
<dbReference type="PANTHER" id="PTHR33406:SF12">
    <property type="entry name" value="BLR2997 PROTEIN"/>
    <property type="match status" value="1"/>
</dbReference>
<evidence type="ECO:0000256" key="6">
    <source>
        <dbReference type="SAM" id="Phobius"/>
    </source>
</evidence>
<keyword evidence="5 6" id="KW-0472">Membrane</keyword>
<dbReference type="SUPFAM" id="SSF82866">
    <property type="entry name" value="Multidrug efflux transporter AcrB transmembrane domain"/>
    <property type="match status" value="2"/>
</dbReference>
<protein>
    <recommendedName>
        <fullName evidence="7">SSD domain-containing protein</fullName>
    </recommendedName>
</protein>
<keyword evidence="2" id="KW-1003">Cell membrane</keyword>
<keyword evidence="4 6" id="KW-1133">Transmembrane helix</keyword>
<feature type="transmembrane region" description="Helical" evidence="6">
    <location>
        <begin position="687"/>
        <end position="707"/>
    </location>
</feature>
<feature type="transmembrane region" description="Helical" evidence="6">
    <location>
        <begin position="315"/>
        <end position="338"/>
    </location>
</feature>
<feature type="transmembrane region" description="Helical" evidence="6">
    <location>
        <begin position="277"/>
        <end position="294"/>
    </location>
</feature>
<feature type="transmembrane region" description="Helical" evidence="6">
    <location>
        <begin position="644"/>
        <end position="667"/>
    </location>
</feature>
<dbReference type="EMBL" id="UOEC01000168">
    <property type="protein sequence ID" value="VAW00021.1"/>
    <property type="molecule type" value="Genomic_DNA"/>
</dbReference>
<organism evidence="8">
    <name type="scientific">hydrothermal vent metagenome</name>
    <dbReference type="NCBI Taxonomy" id="652676"/>
    <lineage>
        <taxon>unclassified sequences</taxon>
        <taxon>metagenomes</taxon>
        <taxon>ecological metagenomes</taxon>
    </lineage>
</organism>
<name>A0A3B0S247_9ZZZZ</name>
<dbReference type="InterPro" id="IPR050545">
    <property type="entry name" value="Mycobact_MmpL"/>
</dbReference>
<dbReference type="Pfam" id="PF03176">
    <property type="entry name" value="MMPL"/>
    <property type="match status" value="2"/>
</dbReference>
<dbReference type="InterPro" id="IPR004869">
    <property type="entry name" value="MMPL_dom"/>
</dbReference>
<evidence type="ECO:0000256" key="5">
    <source>
        <dbReference type="ARBA" id="ARBA00023136"/>
    </source>
</evidence>
<dbReference type="Gene3D" id="1.20.1640.10">
    <property type="entry name" value="Multidrug efflux transporter AcrB transmembrane domain"/>
    <property type="match status" value="2"/>
</dbReference>
<sequence length="758" mass="81713">MTRFGFGLEKIGLLCLKRPLLSLLIVALTCIAALYGLTHLKFDGDPGQVFRADNPVSRATDRQTAAFPAHREELVLLIESKKPYTGKQLEAIRALHLEMQFIDGVVGVSSIFSARTRADENGNTPTVLPGNLPPEADIPALLDKVYAHPLVGDLMLSKDLTTSMMIISFAHREGGLDGVEKSLNDVRQLTDLVGPAAGLEVIQTGGMAIRYDVLKSLNRDVHLLNLTGAILGIFICFVFFRNMALVAIAAIPPLIAVLWLLGLFGLTGRPVTAMNNVLPTLVLVIAFCDALHMIQTIRRTLAIGSNIKEAVRKAVIDVGPACAMTSLTTMVAFASLLLSSSNAVREFGAAGAASVFLAFIAVITLVPALSMVLLKNYSAPNTKTDHFNHALDRLSSRIWHFIETRTTAIAVVSMMALAFSGYAYFNTGTNYDYRQFLSQTSPANFAIDKIDEKFGGADVFNVLVENKTASVGPPEVLVAAHRQLEKQDGVRAVFSFVTALDWLGPVDNNDGNAIAEVIERLPPGFRDQVVSTDNKTWLMTVYIPNATSAETRKVLDRFEQVLAPLRVAFPDATLSISGGIARSAYSSPLVIGGLKFSLAVAVLITILMVGVFVRSLKFALLSAIPNLLPLTLVAAGLYVTGNTFSLIGVLALTIAFGIAIDNTIHVVNRLQIERPGRTMAEALSRTLSKTGPVLFTATLLLAGGMVVTKLSQLPSIRLFGTYMSVVLVLALFAAIIVLPAMILITDKWQNKNRGKDSE</sequence>
<dbReference type="AlphaFoldDB" id="A0A3B0S247"/>
<feature type="transmembrane region" description="Helical" evidence="6">
    <location>
        <begin position="719"/>
        <end position="744"/>
    </location>
</feature>
<evidence type="ECO:0000259" key="7">
    <source>
        <dbReference type="PROSITE" id="PS50156"/>
    </source>
</evidence>
<dbReference type="GO" id="GO:0005886">
    <property type="term" value="C:plasma membrane"/>
    <property type="evidence" value="ECO:0007669"/>
    <property type="project" value="UniProtKB-SubCell"/>
</dbReference>
<feature type="transmembrane region" description="Helical" evidence="6">
    <location>
        <begin position="221"/>
        <end position="240"/>
    </location>
</feature>
<comment type="subcellular location">
    <subcellularLocation>
        <location evidence="1">Cell membrane</location>
        <topology evidence="1">Multi-pass membrane protein</topology>
    </subcellularLocation>
</comment>
<evidence type="ECO:0000256" key="3">
    <source>
        <dbReference type="ARBA" id="ARBA00022692"/>
    </source>
</evidence>
<evidence type="ECO:0000256" key="4">
    <source>
        <dbReference type="ARBA" id="ARBA00022989"/>
    </source>
</evidence>
<evidence type="ECO:0000256" key="1">
    <source>
        <dbReference type="ARBA" id="ARBA00004651"/>
    </source>
</evidence>
<feature type="transmembrane region" description="Helical" evidence="6">
    <location>
        <begin position="350"/>
        <end position="374"/>
    </location>
</feature>
<feature type="domain" description="SSD" evidence="7">
    <location>
        <begin position="608"/>
        <end position="744"/>
    </location>
</feature>
<feature type="transmembrane region" description="Helical" evidence="6">
    <location>
        <begin position="245"/>
        <end position="265"/>
    </location>
</feature>
<evidence type="ECO:0000256" key="2">
    <source>
        <dbReference type="ARBA" id="ARBA00022475"/>
    </source>
</evidence>
<feature type="transmembrane region" description="Helical" evidence="6">
    <location>
        <begin position="618"/>
        <end position="638"/>
    </location>
</feature>
<keyword evidence="3 6" id="KW-0812">Transmembrane</keyword>
<accession>A0A3B0S247</accession>
<feature type="transmembrane region" description="Helical" evidence="6">
    <location>
        <begin position="406"/>
        <end position="425"/>
    </location>
</feature>
<gene>
    <name evidence="8" type="ORF">MNBD_ALPHA08-1938</name>
</gene>
<dbReference type="PROSITE" id="PS50156">
    <property type="entry name" value="SSD"/>
    <property type="match status" value="2"/>
</dbReference>
<feature type="transmembrane region" description="Helical" evidence="6">
    <location>
        <begin position="589"/>
        <end position="611"/>
    </location>
</feature>
<feature type="transmembrane region" description="Helical" evidence="6">
    <location>
        <begin position="20"/>
        <end position="38"/>
    </location>
</feature>